<dbReference type="STRING" id="68775.A0A5C3LLB0"/>
<dbReference type="PANTHER" id="PTHR37171">
    <property type="entry name" value="SERINE/THREONINE-PROTEIN KINASE YRZF-RELATED"/>
    <property type="match status" value="1"/>
</dbReference>
<sequence length="270" mass="30622">MLVNARKYVPPNFTILPGFSVQFRDKTYEVERVLQVRPISVVLVVRGPSEPIRRIIKIYPKINQIGFNRRGFQKECRAYRILRAADCKHVPYYHGSTSSLTVLYPPNSKVPADDRLNGKQNAIMLEYLDGELFLPQNATEEAAAKALIYLQEIHNLSICHGDIYYYETRIDTPRNLMLLTNGDVRWIDFEHSSTNASSEDLKDEMAVVAELIGPSGILWKLNLDRAYPTTKGLGSCPQVIKTNICKRTNLRTVMIVAPMADRRSVSPPKG</sequence>
<accession>A0A5C3LLB0</accession>
<keyword evidence="2" id="KW-1185">Reference proteome</keyword>
<evidence type="ECO:0000313" key="2">
    <source>
        <dbReference type="Proteomes" id="UP000308652"/>
    </source>
</evidence>
<dbReference type="OrthoDB" id="3262759at2759"/>
<dbReference type="InterPro" id="IPR011009">
    <property type="entry name" value="Kinase-like_dom_sf"/>
</dbReference>
<evidence type="ECO:0008006" key="3">
    <source>
        <dbReference type="Google" id="ProtNLM"/>
    </source>
</evidence>
<dbReference type="AlphaFoldDB" id="A0A5C3LLB0"/>
<reference evidence="1 2" key="1">
    <citation type="journal article" date="2019" name="Nat. Ecol. Evol.">
        <title>Megaphylogeny resolves global patterns of mushroom evolution.</title>
        <authorList>
            <person name="Varga T."/>
            <person name="Krizsan K."/>
            <person name="Foldi C."/>
            <person name="Dima B."/>
            <person name="Sanchez-Garcia M."/>
            <person name="Sanchez-Ramirez S."/>
            <person name="Szollosi G.J."/>
            <person name="Szarkandi J.G."/>
            <person name="Papp V."/>
            <person name="Albert L."/>
            <person name="Andreopoulos W."/>
            <person name="Angelini C."/>
            <person name="Antonin V."/>
            <person name="Barry K.W."/>
            <person name="Bougher N.L."/>
            <person name="Buchanan P."/>
            <person name="Buyck B."/>
            <person name="Bense V."/>
            <person name="Catcheside P."/>
            <person name="Chovatia M."/>
            <person name="Cooper J."/>
            <person name="Damon W."/>
            <person name="Desjardin D."/>
            <person name="Finy P."/>
            <person name="Geml J."/>
            <person name="Haridas S."/>
            <person name="Hughes K."/>
            <person name="Justo A."/>
            <person name="Karasinski D."/>
            <person name="Kautmanova I."/>
            <person name="Kiss B."/>
            <person name="Kocsube S."/>
            <person name="Kotiranta H."/>
            <person name="LaButti K.M."/>
            <person name="Lechner B.E."/>
            <person name="Liimatainen K."/>
            <person name="Lipzen A."/>
            <person name="Lukacs Z."/>
            <person name="Mihaltcheva S."/>
            <person name="Morgado L.N."/>
            <person name="Niskanen T."/>
            <person name="Noordeloos M.E."/>
            <person name="Ohm R.A."/>
            <person name="Ortiz-Santana B."/>
            <person name="Ovrebo C."/>
            <person name="Racz N."/>
            <person name="Riley R."/>
            <person name="Savchenko A."/>
            <person name="Shiryaev A."/>
            <person name="Soop K."/>
            <person name="Spirin V."/>
            <person name="Szebenyi C."/>
            <person name="Tomsovsky M."/>
            <person name="Tulloss R.E."/>
            <person name="Uehling J."/>
            <person name="Grigoriev I.V."/>
            <person name="Vagvolgyi C."/>
            <person name="Papp T."/>
            <person name="Martin F.M."/>
            <person name="Miettinen O."/>
            <person name="Hibbett D.S."/>
            <person name="Nagy L.G."/>
        </authorList>
    </citation>
    <scope>NUCLEOTIDE SEQUENCE [LARGE SCALE GENOMIC DNA]</scope>
    <source>
        <strain evidence="1 2">CBS 166.37</strain>
    </source>
</reference>
<name>A0A5C3LLB0_9AGAR</name>
<dbReference type="Proteomes" id="UP000308652">
    <property type="component" value="Unassembled WGS sequence"/>
</dbReference>
<evidence type="ECO:0000313" key="1">
    <source>
        <dbReference type="EMBL" id="TFK32696.1"/>
    </source>
</evidence>
<gene>
    <name evidence="1" type="ORF">BDQ12DRAFT_478166</name>
</gene>
<dbReference type="EMBL" id="ML213666">
    <property type="protein sequence ID" value="TFK32696.1"/>
    <property type="molecule type" value="Genomic_DNA"/>
</dbReference>
<protein>
    <recommendedName>
        <fullName evidence="3">Protein kinase domain-containing protein</fullName>
    </recommendedName>
</protein>
<dbReference type="PANTHER" id="PTHR37171:SF1">
    <property type="entry name" value="SERINE_THREONINE-PROTEIN KINASE YRZF-RELATED"/>
    <property type="match status" value="1"/>
</dbReference>
<proteinExistence type="predicted"/>
<dbReference type="InterPro" id="IPR052396">
    <property type="entry name" value="Meiotic_Drive_Suppr_Kinase"/>
</dbReference>
<organism evidence="1 2">
    <name type="scientific">Crucibulum laeve</name>
    <dbReference type="NCBI Taxonomy" id="68775"/>
    <lineage>
        <taxon>Eukaryota</taxon>
        <taxon>Fungi</taxon>
        <taxon>Dikarya</taxon>
        <taxon>Basidiomycota</taxon>
        <taxon>Agaricomycotina</taxon>
        <taxon>Agaricomycetes</taxon>
        <taxon>Agaricomycetidae</taxon>
        <taxon>Agaricales</taxon>
        <taxon>Agaricineae</taxon>
        <taxon>Nidulariaceae</taxon>
        <taxon>Crucibulum</taxon>
    </lineage>
</organism>
<dbReference type="SUPFAM" id="SSF56112">
    <property type="entry name" value="Protein kinase-like (PK-like)"/>
    <property type="match status" value="1"/>
</dbReference>